<proteinExistence type="predicted"/>
<dbReference type="RefSeq" id="WP_095997710.1">
    <property type="nucleotide sequence ID" value="NZ_NSLI01000003.1"/>
</dbReference>
<keyword evidence="2" id="KW-1185">Reference proteome</keyword>
<dbReference type="EMBL" id="NSLI01000003">
    <property type="protein sequence ID" value="PAX07467.1"/>
    <property type="molecule type" value="Genomic_DNA"/>
</dbReference>
<evidence type="ECO:0000313" key="2">
    <source>
        <dbReference type="Proteomes" id="UP000218151"/>
    </source>
</evidence>
<evidence type="ECO:0008006" key="3">
    <source>
        <dbReference type="Google" id="ProtNLM"/>
    </source>
</evidence>
<dbReference type="Proteomes" id="UP000218151">
    <property type="component" value="Unassembled WGS sequence"/>
</dbReference>
<organism evidence="1 2">
    <name type="scientific">Sphingomonas lenta</name>
    <dbReference type="NCBI Taxonomy" id="1141887"/>
    <lineage>
        <taxon>Bacteria</taxon>
        <taxon>Pseudomonadati</taxon>
        <taxon>Pseudomonadota</taxon>
        <taxon>Alphaproteobacteria</taxon>
        <taxon>Sphingomonadales</taxon>
        <taxon>Sphingomonadaceae</taxon>
        <taxon>Sphingomonas</taxon>
    </lineage>
</organism>
<accession>A0A2A2SDZ2</accession>
<name>A0A2A2SDZ2_9SPHN</name>
<evidence type="ECO:0000313" key="1">
    <source>
        <dbReference type="EMBL" id="PAX07467.1"/>
    </source>
</evidence>
<sequence>MSRAADDLSGDWRGIFNYPGAGGPPTEFTAALTDSGGLLTGSTEEPSRTGAVIAARIDGRRTGSAVSFMKLYDENQGDYDAVAYEGAVDAEGLEITGRWSIPGDWSGTFIMVRESGVEEEASAEAEQELP</sequence>
<dbReference type="AlphaFoldDB" id="A0A2A2SDZ2"/>
<comment type="caution">
    <text evidence="1">The sequence shown here is derived from an EMBL/GenBank/DDBJ whole genome shotgun (WGS) entry which is preliminary data.</text>
</comment>
<gene>
    <name evidence="1" type="ORF">CKY28_07310</name>
</gene>
<dbReference type="OrthoDB" id="6194699at2"/>
<protein>
    <recommendedName>
        <fullName evidence="3">Lipocalin-like domain-containing protein</fullName>
    </recommendedName>
</protein>
<reference evidence="2" key="1">
    <citation type="submission" date="2017-09" db="EMBL/GenBank/DDBJ databases">
        <authorList>
            <person name="Feng G."/>
            <person name="Zhu H."/>
        </authorList>
    </citation>
    <scope>NUCLEOTIDE SEQUENCE [LARGE SCALE GENOMIC DNA]</scope>
    <source>
        <strain evidence="2">1PNM-20</strain>
    </source>
</reference>